<feature type="transmembrane region" description="Helical" evidence="5">
    <location>
        <begin position="347"/>
        <end position="370"/>
    </location>
</feature>
<evidence type="ECO:0000256" key="5">
    <source>
        <dbReference type="SAM" id="Phobius"/>
    </source>
</evidence>
<dbReference type="EMBL" id="HBIM01014184">
    <property type="protein sequence ID" value="CAE0414171.1"/>
    <property type="molecule type" value="Transcribed_RNA"/>
</dbReference>
<dbReference type="GO" id="GO:0016020">
    <property type="term" value="C:membrane"/>
    <property type="evidence" value="ECO:0007669"/>
    <property type="project" value="UniProtKB-SubCell"/>
</dbReference>
<protein>
    <recommendedName>
        <fullName evidence="6">Amino acid transporter transmembrane domain-containing protein</fullName>
    </recommendedName>
</protein>
<comment type="subcellular location">
    <subcellularLocation>
        <location evidence="1">Membrane</location>
    </subcellularLocation>
</comment>
<feature type="transmembrane region" description="Helical" evidence="5">
    <location>
        <begin position="459"/>
        <end position="477"/>
    </location>
</feature>
<feature type="domain" description="Amino acid transporter transmembrane" evidence="6">
    <location>
        <begin position="178"/>
        <end position="505"/>
    </location>
</feature>
<proteinExistence type="predicted"/>
<feature type="transmembrane region" description="Helical" evidence="5">
    <location>
        <begin position="190"/>
        <end position="211"/>
    </location>
</feature>
<sequence length="553" mass="60427">MVSTTSSSSDNQHVGALSPFVCACFTLNYLIGTGFLTLPWAFEVGGLGLSALAMALTCFVSALAGDYILNAMARADAYTVVMENKHLVEDDQDMGANEAKALLLFEAKMTTPNEKSYQSIPKDKVDDDMVRTRLRMFAVEFDDSVAGEKVDTRDEESYQAVVKEHGRLLVSNRKFELTELCQIFLGKAGLLAYGISASLDIYGFLWAYSAVFGSAMSKLIPLVDDDEDRDYAIWLGIFAVVVVPMSMLHLSEQAIVQVILSGCRILMIVLMVGTPLAAAWFGSGGNVDADTGPVPHFGQQAEAMGAPWVDLAGIQKMFPAVVFSLIFHQAVPGLADEMKDKPKIGLIFGYTFVLCGIAYGLLGIVGAWYFGEHVHQSANINWHQYHGGTGTFVHGVLATKMAWKDVSFWVQCIRTFVVIFPAIDVVSAFPIYAYVLGNTLLGLFHAGNVQELQRDRRVLTFYRAMASIPPIIGGLYMRELGVITDYSGLVGLAIAFCFPPLLHIKSEQCLRALEAPHRTRYERIGSSQVAAKAMFWFGAVSIIYCVVLLASGS</sequence>
<evidence type="ECO:0000313" key="7">
    <source>
        <dbReference type="EMBL" id="CAE0414171.1"/>
    </source>
</evidence>
<reference evidence="7" key="1">
    <citation type="submission" date="2021-01" db="EMBL/GenBank/DDBJ databases">
        <authorList>
            <person name="Corre E."/>
            <person name="Pelletier E."/>
            <person name="Niang G."/>
            <person name="Scheremetjew M."/>
            <person name="Finn R."/>
            <person name="Kale V."/>
            <person name="Holt S."/>
            <person name="Cochrane G."/>
            <person name="Meng A."/>
            <person name="Brown T."/>
            <person name="Cohen L."/>
        </authorList>
    </citation>
    <scope>NUCLEOTIDE SEQUENCE</scope>
    <source>
        <strain evidence="7">CCMP127</strain>
    </source>
</reference>
<name>A0A7S3L871_9STRA</name>
<evidence type="ECO:0000256" key="2">
    <source>
        <dbReference type="ARBA" id="ARBA00022692"/>
    </source>
</evidence>
<dbReference type="Pfam" id="PF01490">
    <property type="entry name" value="Aa_trans"/>
    <property type="match status" value="1"/>
</dbReference>
<dbReference type="InterPro" id="IPR013057">
    <property type="entry name" value="AA_transpt_TM"/>
</dbReference>
<feature type="transmembrane region" description="Helical" evidence="5">
    <location>
        <begin position="533"/>
        <end position="552"/>
    </location>
</feature>
<organism evidence="7">
    <name type="scientific">Amphora coffeiformis</name>
    <dbReference type="NCBI Taxonomy" id="265554"/>
    <lineage>
        <taxon>Eukaryota</taxon>
        <taxon>Sar</taxon>
        <taxon>Stramenopiles</taxon>
        <taxon>Ochrophyta</taxon>
        <taxon>Bacillariophyta</taxon>
        <taxon>Bacillariophyceae</taxon>
        <taxon>Bacillariophycidae</taxon>
        <taxon>Thalassiophysales</taxon>
        <taxon>Catenulaceae</taxon>
        <taxon>Amphora</taxon>
    </lineage>
</organism>
<dbReference type="AlphaFoldDB" id="A0A7S3L871"/>
<evidence type="ECO:0000259" key="6">
    <source>
        <dbReference type="Pfam" id="PF01490"/>
    </source>
</evidence>
<keyword evidence="4 5" id="KW-0472">Membrane</keyword>
<evidence type="ECO:0000256" key="4">
    <source>
        <dbReference type="ARBA" id="ARBA00023136"/>
    </source>
</evidence>
<keyword evidence="3 5" id="KW-1133">Transmembrane helix</keyword>
<dbReference type="PANTHER" id="PTHR16189">
    <property type="entry name" value="TRANSMEMBRANE PROTEIN 104-RELATED"/>
    <property type="match status" value="1"/>
</dbReference>
<feature type="transmembrane region" description="Helical" evidence="5">
    <location>
        <begin position="231"/>
        <end position="250"/>
    </location>
</feature>
<feature type="transmembrane region" description="Helical" evidence="5">
    <location>
        <begin position="429"/>
        <end position="447"/>
    </location>
</feature>
<accession>A0A7S3L871</accession>
<evidence type="ECO:0000256" key="1">
    <source>
        <dbReference type="ARBA" id="ARBA00004370"/>
    </source>
</evidence>
<gene>
    <name evidence="7" type="ORF">ACOF00016_LOCUS11414</name>
</gene>
<feature type="transmembrane region" description="Helical" evidence="5">
    <location>
        <begin position="48"/>
        <end position="69"/>
    </location>
</feature>
<keyword evidence="2 5" id="KW-0812">Transmembrane</keyword>
<evidence type="ECO:0000256" key="3">
    <source>
        <dbReference type="ARBA" id="ARBA00022989"/>
    </source>
</evidence>
<dbReference type="PANTHER" id="PTHR16189:SF2">
    <property type="entry name" value="AMINO ACID TRANSPORTER TRANSMEMBRANE DOMAIN-CONTAINING PROTEIN"/>
    <property type="match status" value="1"/>
</dbReference>
<feature type="transmembrane region" description="Helical" evidence="5">
    <location>
        <begin position="20"/>
        <end position="42"/>
    </location>
</feature>
<feature type="transmembrane region" description="Helical" evidence="5">
    <location>
        <begin position="483"/>
        <end position="502"/>
    </location>
</feature>
<feature type="transmembrane region" description="Helical" evidence="5">
    <location>
        <begin position="262"/>
        <end position="281"/>
    </location>
</feature>